<keyword evidence="1" id="KW-0732">Signal</keyword>
<sequence>MVLYCIYVLQIMFVTLICLNLDMDSDISYIVVSGCKGLLIFNTRLVLKSQSQFHVWNVVNIILDLSFMEVRCFSE</sequence>
<reference evidence="2" key="1">
    <citation type="submission" date="2018-02" db="EMBL/GenBank/DDBJ databases">
        <title>Rhizophora mucronata_Transcriptome.</title>
        <authorList>
            <person name="Meera S.P."/>
            <person name="Sreeshan A."/>
            <person name="Augustine A."/>
        </authorList>
    </citation>
    <scope>NUCLEOTIDE SEQUENCE</scope>
    <source>
        <tissue evidence="2">Leaf</tissue>
    </source>
</reference>
<evidence type="ECO:0000313" key="2">
    <source>
        <dbReference type="EMBL" id="MBX49132.1"/>
    </source>
</evidence>
<feature type="chain" id="PRO_5015111153" evidence="1">
    <location>
        <begin position="19"/>
        <end position="75"/>
    </location>
</feature>
<feature type="signal peptide" evidence="1">
    <location>
        <begin position="1"/>
        <end position="18"/>
    </location>
</feature>
<protein>
    <submittedName>
        <fullName evidence="2">Uncharacterized protein</fullName>
    </submittedName>
</protein>
<dbReference type="EMBL" id="GGEC01068648">
    <property type="protein sequence ID" value="MBX49132.1"/>
    <property type="molecule type" value="Transcribed_RNA"/>
</dbReference>
<name>A0A2P2P327_RHIMU</name>
<proteinExistence type="predicted"/>
<evidence type="ECO:0000256" key="1">
    <source>
        <dbReference type="SAM" id="SignalP"/>
    </source>
</evidence>
<organism evidence="2">
    <name type="scientific">Rhizophora mucronata</name>
    <name type="common">Asiatic mangrove</name>
    <dbReference type="NCBI Taxonomy" id="61149"/>
    <lineage>
        <taxon>Eukaryota</taxon>
        <taxon>Viridiplantae</taxon>
        <taxon>Streptophyta</taxon>
        <taxon>Embryophyta</taxon>
        <taxon>Tracheophyta</taxon>
        <taxon>Spermatophyta</taxon>
        <taxon>Magnoliopsida</taxon>
        <taxon>eudicotyledons</taxon>
        <taxon>Gunneridae</taxon>
        <taxon>Pentapetalae</taxon>
        <taxon>rosids</taxon>
        <taxon>fabids</taxon>
        <taxon>Malpighiales</taxon>
        <taxon>Rhizophoraceae</taxon>
        <taxon>Rhizophora</taxon>
    </lineage>
</organism>
<accession>A0A2P2P327</accession>
<dbReference type="AlphaFoldDB" id="A0A2P2P327"/>